<dbReference type="InterPro" id="IPR050661">
    <property type="entry name" value="BglG_antiterminators"/>
</dbReference>
<dbReference type="InterPro" id="IPR002178">
    <property type="entry name" value="PTS_EIIA_type-2_dom"/>
</dbReference>
<dbReference type="Gene3D" id="1.10.1790.10">
    <property type="entry name" value="PRD domain"/>
    <property type="match status" value="1"/>
</dbReference>
<dbReference type="Gene3D" id="1.10.10.10">
    <property type="entry name" value="Winged helix-like DNA-binding domain superfamily/Winged helix DNA-binding domain"/>
    <property type="match status" value="1"/>
</dbReference>
<dbReference type="AlphaFoldDB" id="A0A1H8C4S3"/>
<dbReference type="InterPro" id="IPR011608">
    <property type="entry name" value="PRD"/>
</dbReference>
<dbReference type="Gene3D" id="3.40.930.10">
    <property type="entry name" value="Mannitol-specific EII, Chain A"/>
    <property type="match status" value="1"/>
</dbReference>
<dbReference type="STRING" id="1424661.SAMN05216281_102239"/>
<evidence type="ECO:0000256" key="1">
    <source>
        <dbReference type="ARBA" id="ARBA00022737"/>
    </source>
</evidence>
<dbReference type="Proteomes" id="UP000297654">
    <property type="component" value="Unassembled WGS sequence"/>
</dbReference>
<name>A0A1H8C4S3_9MICO</name>
<dbReference type="OrthoDB" id="3710983at2"/>
<dbReference type="PANTHER" id="PTHR30185">
    <property type="entry name" value="CRYPTIC BETA-GLUCOSIDE BGL OPERON ANTITERMINATOR"/>
    <property type="match status" value="1"/>
</dbReference>
<evidence type="ECO:0000313" key="3">
    <source>
        <dbReference type="Proteomes" id="UP000297654"/>
    </source>
</evidence>
<comment type="caution">
    <text evidence="2">The sequence shown here is derived from an EMBL/GenBank/DDBJ whole genome shotgun (WGS) entry which is preliminary data.</text>
</comment>
<proteinExistence type="predicted"/>
<sequence>MADKQARMLDYLVRTPAWVTAGELADALGVTRRSVRSYVTNVKAAAHPLAVIESGPFGYRLNRTAYATFAQTPPPETTDSPQNRVYQLVRRLTDSMGFEGTGGLDLYALAADLFVSDSTIEADLVRLRALLPGSGLEVTRHGSIVGLAGSETDRRRLLGRMFREESKRGVLELAAISREFDSHQLGAFKTDLLAHLATSGYFINEFGTDGVLLHLAIAVDRARKLRPAASPTPPAGPPPAGARQELARTLAGLITTHFDVALEAAELDYLAVLLRTRVLAPGHDLPARATASAFARPEDLAVVRRIVARASAEYLVDLTDEDFIARLTLHVRNLIDRAGQSSFSRNPLARSMKTSYPMTYELAVYIASELQRHEQILINDDEIAYIAMHVGAHLEQQQRQEQPVRTVLVCPNYYDLQAVLRGRIEGTLGTDLDVVGVITRADVDWERLDAPLVLTTIEPPRPVDGALVIHPFLTEVDVSNIRQFVSRMRRSGRLTLIKDELLRFFDAGLFLRNFYPGDAAAMIRALGERMREHGIITQAYVDGALARERMSSTAFTDNLAVPHAMEMTALRTSIAIVLNDVPMDWGENRVTVVAMIAFSAAGRSSFQVVFDQFVEVFADRKDVQRLVHRSPDFASFIDELVHLMDQ</sequence>
<keyword evidence="1" id="KW-0677">Repeat</keyword>
<dbReference type="SUPFAM" id="SSF55804">
    <property type="entry name" value="Phoshotransferase/anion transport protein"/>
    <property type="match status" value="1"/>
</dbReference>
<accession>A0A1H8C4S3</accession>
<organism evidence="2 3">
    <name type="scientific">Cryobacterium luteum</name>
    <dbReference type="NCBI Taxonomy" id="1424661"/>
    <lineage>
        <taxon>Bacteria</taxon>
        <taxon>Bacillati</taxon>
        <taxon>Actinomycetota</taxon>
        <taxon>Actinomycetes</taxon>
        <taxon>Micrococcales</taxon>
        <taxon>Microbacteriaceae</taxon>
        <taxon>Cryobacterium</taxon>
    </lineage>
</organism>
<dbReference type="GO" id="GO:0006355">
    <property type="term" value="P:regulation of DNA-templated transcription"/>
    <property type="evidence" value="ECO:0007669"/>
    <property type="project" value="InterPro"/>
</dbReference>
<dbReference type="SUPFAM" id="SSF63520">
    <property type="entry name" value="PTS-regulatory domain, PRD"/>
    <property type="match status" value="1"/>
</dbReference>
<reference evidence="2 3" key="1">
    <citation type="submission" date="2019-03" db="EMBL/GenBank/DDBJ databases">
        <title>Genomics of glacier-inhabiting Cryobacterium strains.</title>
        <authorList>
            <person name="Liu Q."/>
            <person name="Xin Y.-H."/>
        </authorList>
    </citation>
    <scope>NUCLEOTIDE SEQUENCE [LARGE SCALE GENOMIC DNA]</scope>
    <source>
        <strain evidence="2 3">Hh15</strain>
    </source>
</reference>
<dbReference type="InterPro" id="IPR036388">
    <property type="entry name" value="WH-like_DNA-bd_sf"/>
</dbReference>
<evidence type="ECO:0000313" key="2">
    <source>
        <dbReference type="EMBL" id="TFB89245.1"/>
    </source>
</evidence>
<keyword evidence="3" id="KW-1185">Reference proteome</keyword>
<dbReference type="Pfam" id="PF00359">
    <property type="entry name" value="PTS_EIIA_2"/>
    <property type="match status" value="1"/>
</dbReference>
<dbReference type="PROSITE" id="PS51094">
    <property type="entry name" value="PTS_EIIA_TYPE_2"/>
    <property type="match status" value="1"/>
</dbReference>
<dbReference type="PROSITE" id="PS51372">
    <property type="entry name" value="PRD_2"/>
    <property type="match status" value="1"/>
</dbReference>
<dbReference type="Pfam" id="PF00874">
    <property type="entry name" value="PRD"/>
    <property type="match status" value="1"/>
</dbReference>
<dbReference type="RefSeq" id="WP_092107258.1">
    <property type="nucleotide sequence ID" value="NZ_FOCN01000002.1"/>
</dbReference>
<dbReference type="InterPro" id="IPR016152">
    <property type="entry name" value="PTrfase/Anion_transptr"/>
</dbReference>
<protein>
    <submittedName>
        <fullName evidence="2">PRD domain-containing protein</fullName>
    </submittedName>
</protein>
<dbReference type="InterPro" id="IPR036634">
    <property type="entry name" value="PRD_sf"/>
</dbReference>
<gene>
    <name evidence="2" type="ORF">E3O10_10230</name>
</gene>
<dbReference type="EMBL" id="SOFF01000030">
    <property type="protein sequence ID" value="TFB89245.1"/>
    <property type="molecule type" value="Genomic_DNA"/>
</dbReference>
<dbReference type="PANTHER" id="PTHR30185:SF12">
    <property type="entry name" value="TRANSCRIPTIONAL REGULATOR MANR"/>
    <property type="match status" value="1"/>
</dbReference>